<protein>
    <submittedName>
        <fullName evidence="8">MFS transporter</fullName>
    </submittedName>
</protein>
<dbReference type="PANTHER" id="PTHR23530">
    <property type="entry name" value="TRANSPORT PROTEIN-RELATED"/>
    <property type="match status" value="1"/>
</dbReference>
<keyword evidence="4 6" id="KW-1133">Transmembrane helix</keyword>
<dbReference type="PANTHER" id="PTHR23530:SF1">
    <property type="entry name" value="PERMEASE, MAJOR FACILITATOR SUPERFAMILY-RELATED"/>
    <property type="match status" value="1"/>
</dbReference>
<evidence type="ECO:0000256" key="1">
    <source>
        <dbReference type="ARBA" id="ARBA00004651"/>
    </source>
</evidence>
<sequence>MKKRTIASHNIGILFWVQFFGTISFLQPVMTLFYMERGLTAANIFVVLMCWSGAVLVGELPTGIFADRFGAKLSFLTGSIIKTFSISILLFADNLWLFCLYSLLNGFSVTFFSGADEALIYESLKETNEHHLMDKAMGKIQSAGFISMLIAVIFGSYFAKDLREEQFTILIVLGILFHLIELVLLFFIKSPKKLSSYREESFSQVIEGIKVIRKAPQLLVMFLNVSLVFIPASAVYDTFNQPLFTNAGLPVFAIGIMYALAAILGYFSSISIGWLTSKFSRIVLMNVTGGLAVLGLLLSTFYGNTLWVVLGAFFILRFVRAIRYPIYSQLSNDIIPSHVRATTISLLSILDSILDLAIFGTLSFLAVNALPFVFAGCACIACIGTFLPIKSVKKDITVHHSMNRNIE</sequence>
<name>A0ABU8FQQ4_9BACI</name>
<dbReference type="PROSITE" id="PS50850">
    <property type="entry name" value="MFS"/>
    <property type="match status" value="1"/>
</dbReference>
<accession>A0ABU8FQQ4</accession>
<dbReference type="InterPro" id="IPR011701">
    <property type="entry name" value="MFS"/>
</dbReference>
<feature type="transmembrane region" description="Helical" evidence="6">
    <location>
        <begin position="98"/>
        <end position="121"/>
    </location>
</feature>
<proteinExistence type="predicted"/>
<organism evidence="8 9">
    <name type="scientific">Bacillus yunxiaonensis</name>
    <dbReference type="NCBI Taxonomy" id="3127665"/>
    <lineage>
        <taxon>Bacteria</taxon>
        <taxon>Bacillati</taxon>
        <taxon>Bacillota</taxon>
        <taxon>Bacilli</taxon>
        <taxon>Bacillales</taxon>
        <taxon>Bacillaceae</taxon>
        <taxon>Bacillus</taxon>
    </lineage>
</organism>
<reference evidence="8 9" key="1">
    <citation type="submission" date="2024-01" db="EMBL/GenBank/DDBJ databases">
        <title>Seven novel Bacillus-like species.</title>
        <authorList>
            <person name="Liu G."/>
        </authorList>
    </citation>
    <scope>NUCLEOTIDE SEQUENCE [LARGE SCALE GENOMIC DNA]</scope>
    <source>
        <strain evidence="8 9">FJAT-53711</strain>
    </source>
</reference>
<evidence type="ECO:0000259" key="7">
    <source>
        <dbReference type="PROSITE" id="PS50850"/>
    </source>
</evidence>
<feature type="transmembrane region" description="Helical" evidence="6">
    <location>
        <begin position="304"/>
        <end position="322"/>
    </location>
</feature>
<dbReference type="InterPro" id="IPR020846">
    <property type="entry name" value="MFS_dom"/>
</dbReference>
<evidence type="ECO:0000313" key="9">
    <source>
        <dbReference type="Proteomes" id="UP001367922"/>
    </source>
</evidence>
<evidence type="ECO:0000256" key="4">
    <source>
        <dbReference type="ARBA" id="ARBA00022989"/>
    </source>
</evidence>
<evidence type="ECO:0000256" key="3">
    <source>
        <dbReference type="ARBA" id="ARBA00022692"/>
    </source>
</evidence>
<feature type="transmembrane region" description="Helical" evidence="6">
    <location>
        <begin position="73"/>
        <end position="92"/>
    </location>
</feature>
<feature type="transmembrane region" description="Helical" evidence="6">
    <location>
        <begin position="218"/>
        <end position="236"/>
    </location>
</feature>
<dbReference type="Gene3D" id="1.20.1250.20">
    <property type="entry name" value="MFS general substrate transporter like domains"/>
    <property type="match status" value="1"/>
</dbReference>
<dbReference type="InterPro" id="IPR036259">
    <property type="entry name" value="MFS_trans_sf"/>
</dbReference>
<dbReference type="Pfam" id="PF07690">
    <property type="entry name" value="MFS_1"/>
    <property type="match status" value="1"/>
</dbReference>
<dbReference type="InterPro" id="IPR053160">
    <property type="entry name" value="MFS_DHA3_Transporter"/>
</dbReference>
<keyword evidence="2" id="KW-0813">Transport</keyword>
<comment type="caution">
    <text evidence="8">The sequence shown here is derived from an EMBL/GenBank/DDBJ whole genome shotgun (WGS) entry which is preliminary data.</text>
</comment>
<dbReference type="Proteomes" id="UP001367922">
    <property type="component" value="Unassembled WGS sequence"/>
</dbReference>
<feature type="transmembrane region" description="Helical" evidence="6">
    <location>
        <begin position="166"/>
        <end position="188"/>
    </location>
</feature>
<comment type="subcellular location">
    <subcellularLocation>
        <location evidence="1">Cell membrane</location>
        <topology evidence="1">Multi-pass membrane protein</topology>
    </subcellularLocation>
</comment>
<feature type="transmembrane region" description="Helical" evidence="6">
    <location>
        <begin position="12"/>
        <end position="35"/>
    </location>
</feature>
<feature type="transmembrane region" description="Helical" evidence="6">
    <location>
        <begin position="248"/>
        <end position="267"/>
    </location>
</feature>
<dbReference type="RefSeq" id="WP_336480704.1">
    <property type="nucleotide sequence ID" value="NZ_JBAWSV010000001.1"/>
</dbReference>
<evidence type="ECO:0000313" key="8">
    <source>
        <dbReference type="EMBL" id="MEI4828315.1"/>
    </source>
</evidence>
<evidence type="ECO:0000256" key="5">
    <source>
        <dbReference type="ARBA" id="ARBA00023136"/>
    </source>
</evidence>
<keyword evidence="9" id="KW-1185">Reference proteome</keyword>
<dbReference type="EMBL" id="JBAWSV010000001">
    <property type="protein sequence ID" value="MEI4828315.1"/>
    <property type="molecule type" value="Genomic_DNA"/>
</dbReference>
<keyword evidence="3 6" id="KW-0812">Transmembrane</keyword>
<feature type="transmembrane region" description="Helical" evidence="6">
    <location>
        <begin position="142"/>
        <end position="160"/>
    </location>
</feature>
<dbReference type="SUPFAM" id="SSF103473">
    <property type="entry name" value="MFS general substrate transporter"/>
    <property type="match status" value="1"/>
</dbReference>
<feature type="domain" description="Major facilitator superfamily (MFS) profile" evidence="7">
    <location>
        <begin position="1"/>
        <end position="393"/>
    </location>
</feature>
<evidence type="ECO:0000256" key="6">
    <source>
        <dbReference type="SAM" id="Phobius"/>
    </source>
</evidence>
<evidence type="ECO:0000256" key="2">
    <source>
        <dbReference type="ARBA" id="ARBA00022448"/>
    </source>
</evidence>
<feature type="transmembrane region" description="Helical" evidence="6">
    <location>
        <begin position="41"/>
        <end position="61"/>
    </location>
</feature>
<keyword evidence="5 6" id="KW-0472">Membrane</keyword>
<gene>
    <name evidence="8" type="ORF">WAX78_02420</name>
</gene>
<feature type="transmembrane region" description="Helical" evidence="6">
    <location>
        <begin position="372"/>
        <end position="389"/>
    </location>
</feature>